<dbReference type="Pfam" id="PF08205">
    <property type="entry name" value="C2-set_2"/>
    <property type="match status" value="1"/>
</dbReference>
<evidence type="ECO:0000256" key="3">
    <source>
        <dbReference type="ARBA" id="ARBA00023157"/>
    </source>
</evidence>
<dbReference type="KEGG" id="hazt:108676646"/>
<evidence type="ECO:0000256" key="1">
    <source>
        <dbReference type="ARBA" id="ARBA00004167"/>
    </source>
</evidence>
<dbReference type="Pfam" id="PF13927">
    <property type="entry name" value="Ig_3"/>
    <property type="match status" value="1"/>
</dbReference>
<organism evidence="6 7">
    <name type="scientific">Hyalella azteca</name>
    <name type="common">Amphipod</name>
    <dbReference type="NCBI Taxonomy" id="294128"/>
    <lineage>
        <taxon>Eukaryota</taxon>
        <taxon>Metazoa</taxon>
        <taxon>Ecdysozoa</taxon>
        <taxon>Arthropoda</taxon>
        <taxon>Crustacea</taxon>
        <taxon>Multicrustacea</taxon>
        <taxon>Malacostraca</taxon>
        <taxon>Eumalacostraca</taxon>
        <taxon>Peracarida</taxon>
        <taxon>Amphipoda</taxon>
        <taxon>Senticaudata</taxon>
        <taxon>Talitrida</taxon>
        <taxon>Talitroidea</taxon>
        <taxon>Hyalellidae</taxon>
        <taxon>Hyalella</taxon>
    </lineage>
</organism>
<protein>
    <submittedName>
        <fullName evidence="7">Uncharacterized protein LOC108676646</fullName>
    </submittedName>
</protein>
<dbReference type="SMART" id="SM00408">
    <property type="entry name" value="IGc2"/>
    <property type="match status" value="2"/>
</dbReference>
<dbReference type="RefSeq" id="XP_047740560.1">
    <property type="nucleotide sequence ID" value="XM_047884604.1"/>
</dbReference>
<gene>
    <name evidence="7" type="primary">LOC108676646</name>
</gene>
<evidence type="ECO:0000259" key="5">
    <source>
        <dbReference type="PROSITE" id="PS50835"/>
    </source>
</evidence>
<dbReference type="GO" id="GO:0016020">
    <property type="term" value="C:membrane"/>
    <property type="evidence" value="ECO:0007669"/>
    <property type="project" value="UniProtKB-SubCell"/>
</dbReference>
<dbReference type="PANTHER" id="PTHR23278">
    <property type="entry name" value="SIDESTEP PROTEIN"/>
    <property type="match status" value="1"/>
</dbReference>
<dbReference type="OrthoDB" id="8825892at2759"/>
<sequence>MKKKHFFQALLVHLLLLSFLDTTAASEHQLLGLENSPLTEVTAVVGGDASLPCPIHPHPPDDAPIMVLFYRGGGGTPIYTVDGRSTPLPHAHHWQDSSLLNSGAHFNTAKEGPALVLRAVRRTDQGLYRCRVDFRRSRSRNFRMKLDILNKHLQQSGLVPFLQSASRHLHSTEKAVLKVLPESMRAVDRDSVLQDLSAAFDTADHATLLRRLDVSFGLHGTVLRLIESYLSNIFQCARRGNSSSTPSLVTCGVPQGSVIDPILFLLYTVDVLRIIDSHVPPRSASVVQASGSAVASGVVGPHREGDIVALRCEVHGVPPVTGRLSGLESPLQEGVVREVVCEGAGSRPPASITWRWNDAPMEHSPHQDIRISYKNFADGNVSQSILTIVPKKSDEGAKVSCRVDNARLPLSTIEDHGTITVHYVPQLQVEAGQNMDLTDIKEGADVYFECSIQANPVTDRLTWLHNGRELHHNLSAGILMSHQSLVLQKLRRNSTGEYVCSATNVIGTGRSEPIVLVVQYAPVCRHAESDVQVAGRLDSLNVSCDVDAFPPPTSFRCKLCRK</sequence>
<dbReference type="Gene3D" id="2.60.40.10">
    <property type="entry name" value="Immunoglobulins"/>
    <property type="match status" value="3"/>
</dbReference>
<dbReference type="PROSITE" id="PS50835">
    <property type="entry name" value="IG_LIKE"/>
    <property type="match status" value="2"/>
</dbReference>
<name>A0A979FTN8_HYAAZ</name>
<dbReference type="OMA" id="MARIRCK"/>
<accession>A0A979FTN8</accession>
<evidence type="ECO:0000313" key="7">
    <source>
        <dbReference type="RefSeq" id="XP_047740560.1"/>
    </source>
</evidence>
<evidence type="ECO:0000256" key="2">
    <source>
        <dbReference type="ARBA" id="ARBA00023136"/>
    </source>
</evidence>
<feature type="chain" id="PRO_5036949378" evidence="4">
    <location>
        <begin position="26"/>
        <end position="562"/>
    </location>
</feature>
<feature type="domain" description="Ig-like" evidence="5">
    <location>
        <begin position="318"/>
        <end position="420"/>
    </location>
</feature>
<dbReference type="SUPFAM" id="SSF48726">
    <property type="entry name" value="Immunoglobulin"/>
    <property type="match status" value="3"/>
</dbReference>
<dbReference type="PANTHER" id="PTHR23278:SF19">
    <property type="entry name" value="OBSCURIN"/>
    <property type="match status" value="1"/>
</dbReference>
<dbReference type="InterPro" id="IPR013162">
    <property type="entry name" value="CD80_C2-set"/>
</dbReference>
<evidence type="ECO:0000256" key="4">
    <source>
        <dbReference type="SAM" id="SignalP"/>
    </source>
</evidence>
<keyword evidence="6" id="KW-1185">Reference proteome</keyword>
<keyword evidence="2" id="KW-0472">Membrane</keyword>
<dbReference type="InterPro" id="IPR000477">
    <property type="entry name" value="RT_dom"/>
</dbReference>
<feature type="domain" description="Ig-like" evidence="5">
    <location>
        <begin position="425"/>
        <end position="517"/>
    </location>
</feature>
<feature type="signal peptide" evidence="4">
    <location>
        <begin position="1"/>
        <end position="25"/>
    </location>
</feature>
<evidence type="ECO:0000313" key="6">
    <source>
        <dbReference type="Proteomes" id="UP000694843"/>
    </source>
</evidence>
<dbReference type="InterPro" id="IPR036179">
    <property type="entry name" value="Ig-like_dom_sf"/>
</dbReference>
<dbReference type="Pfam" id="PF00078">
    <property type="entry name" value="RVT_1"/>
    <property type="match status" value="1"/>
</dbReference>
<dbReference type="InterPro" id="IPR013783">
    <property type="entry name" value="Ig-like_fold"/>
</dbReference>
<reference evidence="7" key="1">
    <citation type="submission" date="2025-08" db="UniProtKB">
        <authorList>
            <consortium name="RefSeq"/>
        </authorList>
    </citation>
    <scope>IDENTIFICATION</scope>
    <source>
        <tissue evidence="7">Whole organism</tissue>
    </source>
</reference>
<proteinExistence type="predicted"/>
<dbReference type="InterPro" id="IPR007110">
    <property type="entry name" value="Ig-like_dom"/>
</dbReference>
<dbReference type="AlphaFoldDB" id="A0A979FTN8"/>
<dbReference type="InterPro" id="IPR003598">
    <property type="entry name" value="Ig_sub2"/>
</dbReference>
<dbReference type="InterPro" id="IPR003599">
    <property type="entry name" value="Ig_sub"/>
</dbReference>
<dbReference type="SMART" id="SM00409">
    <property type="entry name" value="IG"/>
    <property type="match status" value="2"/>
</dbReference>
<keyword evidence="4" id="KW-0732">Signal</keyword>
<keyword evidence="3" id="KW-1015">Disulfide bond</keyword>
<comment type="subcellular location">
    <subcellularLocation>
        <location evidence="1">Membrane</location>
        <topology evidence="1">Single-pass membrane protein</topology>
    </subcellularLocation>
</comment>
<dbReference type="Proteomes" id="UP000694843">
    <property type="component" value="Unplaced"/>
</dbReference>
<dbReference type="GeneID" id="108676646"/>